<feature type="transmembrane region" description="Helical" evidence="7">
    <location>
        <begin position="12"/>
        <end position="38"/>
    </location>
</feature>
<comment type="subcellular location">
    <subcellularLocation>
        <location evidence="1">Cell membrane</location>
        <topology evidence="1">Multi-pass membrane protein</topology>
    </subcellularLocation>
</comment>
<accession>A0ABQ4N4N4</accession>
<keyword evidence="5 7" id="KW-1133">Transmembrane helix</keyword>
<evidence type="ECO:0000256" key="7">
    <source>
        <dbReference type="SAM" id="Phobius"/>
    </source>
</evidence>
<feature type="transmembrane region" description="Helical" evidence="7">
    <location>
        <begin position="73"/>
        <end position="94"/>
    </location>
</feature>
<protein>
    <recommendedName>
        <fullName evidence="10">ABC transmembrane type-1 domain-containing protein</fullName>
    </recommendedName>
</protein>
<sequence length="170" mass="19076">MNKRKDKLWFAIFTVPLLFIFTTVVIVPFVIGIVYSFVDWDGIPANPKVFVGFDNYVQIFQDERFLASAWKTVLFTVMALLSVNVLGLIFALLVTTGLKASNAARTMLFMPNLIGGLILGYIWQFIFTDILSMIGEKPVSEVCSSIGCSTRNSPCIPWSSSLHGRWPDIR</sequence>
<keyword evidence="2" id="KW-0813">Transport</keyword>
<proteinExistence type="predicted"/>
<dbReference type="EMBL" id="BOVJ01000056">
    <property type="protein sequence ID" value="GIQ63138.1"/>
    <property type="molecule type" value="Genomic_DNA"/>
</dbReference>
<dbReference type="InterPro" id="IPR051393">
    <property type="entry name" value="ABC_transporter_permease"/>
</dbReference>
<dbReference type="InterPro" id="IPR035906">
    <property type="entry name" value="MetI-like_sf"/>
</dbReference>
<evidence type="ECO:0000256" key="4">
    <source>
        <dbReference type="ARBA" id="ARBA00022692"/>
    </source>
</evidence>
<evidence type="ECO:0000256" key="3">
    <source>
        <dbReference type="ARBA" id="ARBA00022475"/>
    </source>
</evidence>
<dbReference type="PANTHER" id="PTHR30193:SF41">
    <property type="entry name" value="DIACETYLCHITOBIOSE UPTAKE SYSTEM PERMEASE PROTEIN NGCF"/>
    <property type="match status" value="1"/>
</dbReference>
<evidence type="ECO:0000256" key="5">
    <source>
        <dbReference type="ARBA" id="ARBA00022989"/>
    </source>
</evidence>
<dbReference type="Gene3D" id="1.10.3720.10">
    <property type="entry name" value="MetI-like"/>
    <property type="match status" value="1"/>
</dbReference>
<evidence type="ECO:0000256" key="6">
    <source>
        <dbReference type="ARBA" id="ARBA00023136"/>
    </source>
</evidence>
<keyword evidence="4 7" id="KW-0812">Transmembrane</keyword>
<evidence type="ECO:0000313" key="9">
    <source>
        <dbReference type="Proteomes" id="UP000680304"/>
    </source>
</evidence>
<name>A0ABQ4N4N4_9BACL</name>
<evidence type="ECO:0000256" key="1">
    <source>
        <dbReference type="ARBA" id="ARBA00004651"/>
    </source>
</evidence>
<organism evidence="8 9">
    <name type="scientific">Paenibacillus cisolokensis</name>
    <dbReference type="NCBI Taxonomy" id="1658519"/>
    <lineage>
        <taxon>Bacteria</taxon>
        <taxon>Bacillati</taxon>
        <taxon>Bacillota</taxon>
        <taxon>Bacilli</taxon>
        <taxon>Bacillales</taxon>
        <taxon>Paenibacillaceae</taxon>
        <taxon>Paenibacillus</taxon>
    </lineage>
</organism>
<evidence type="ECO:0000256" key="2">
    <source>
        <dbReference type="ARBA" id="ARBA00022448"/>
    </source>
</evidence>
<keyword evidence="6 7" id="KW-0472">Membrane</keyword>
<dbReference type="Proteomes" id="UP000680304">
    <property type="component" value="Unassembled WGS sequence"/>
</dbReference>
<reference evidence="8 9" key="1">
    <citation type="submission" date="2021-04" db="EMBL/GenBank/DDBJ databases">
        <title>Draft genome sequence of Paenibacillus cisolokensis, LC2-13A.</title>
        <authorList>
            <person name="Uke A."/>
            <person name="Chhe C."/>
            <person name="Baramee S."/>
            <person name="Kosugi A."/>
        </authorList>
    </citation>
    <scope>NUCLEOTIDE SEQUENCE [LARGE SCALE GENOMIC DNA]</scope>
    <source>
        <strain evidence="8 9">LC2-13A</strain>
    </source>
</reference>
<evidence type="ECO:0008006" key="10">
    <source>
        <dbReference type="Google" id="ProtNLM"/>
    </source>
</evidence>
<dbReference type="SUPFAM" id="SSF161098">
    <property type="entry name" value="MetI-like"/>
    <property type="match status" value="1"/>
</dbReference>
<keyword evidence="9" id="KW-1185">Reference proteome</keyword>
<keyword evidence="3" id="KW-1003">Cell membrane</keyword>
<dbReference type="PANTHER" id="PTHR30193">
    <property type="entry name" value="ABC TRANSPORTER PERMEASE PROTEIN"/>
    <property type="match status" value="1"/>
</dbReference>
<feature type="transmembrane region" description="Helical" evidence="7">
    <location>
        <begin position="106"/>
        <end position="126"/>
    </location>
</feature>
<comment type="caution">
    <text evidence="8">The sequence shown here is derived from an EMBL/GenBank/DDBJ whole genome shotgun (WGS) entry which is preliminary data.</text>
</comment>
<evidence type="ECO:0000313" key="8">
    <source>
        <dbReference type="EMBL" id="GIQ63138.1"/>
    </source>
</evidence>
<gene>
    <name evidence="8" type="ORF">PACILC2_17060</name>
</gene>